<dbReference type="AlphaFoldDB" id="A0A9D6LC46"/>
<proteinExistence type="predicted"/>
<feature type="non-terminal residue" evidence="2">
    <location>
        <position position="61"/>
    </location>
</feature>
<comment type="caution">
    <text evidence="2">The sequence shown here is derived from an EMBL/GenBank/DDBJ whole genome shotgun (WGS) entry which is preliminary data.</text>
</comment>
<evidence type="ECO:0000259" key="1">
    <source>
        <dbReference type="Pfam" id="PF00903"/>
    </source>
</evidence>
<evidence type="ECO:0000313" key="3">
    <source>
        <dbReference type="Proteomes" id="UP000807850"/>
    </source>
</evidence>
<name>A0A9D6LC46_UNCEI</name>
<evidence type="ECO:0000313" key="2">
    <source>
        <dbReference type="EMBL" id="MBI3539984.1"/>
    </source>
</evidence>
<dbReference type="EMBL" id="JACQAY010000223">
    <property type="protein sequence ID" value="MBI3539984.1"/>
    <property type="molecule type" value="Genomic_DNA"/>
</dbReference>
<dbReference type="SUPFAM" id="SSF54593">
    <property type="entry name" value="Glyoxalase/Bleomycin resistance protein/Dihydroxybiphenyl dioxygenase"/>
    <property type="match status" value="1"/>
</dbReference>
<feature type="domain" description="Glyoxalase/fosfomycin resistance/dioxygenase" evidence="1">
    <location>
        <begin position="12"/>
        <end position="56"/>
    </location>
</feature>
<organism evidence="2 3">
    <name type="scientific">Eiseniibacteriota bacterium</name>
    <dbReference type="NCBI Taxonomy" id="2212470"/>
    <lineage>
        <taxon>Bacteria</taxon>
        <taxon>Candidatus Eiseniibacteriota</taxon>
    </lineage>
</organism>
<dbReference type="Pfam" id="PF00903">
    <property type="entry name" value="Glyoxalase"/>
    <property type="match status" value="1"/>
</dbReference>
<sequence>MASGDDVRLAKVGTIMIAVADLPRAIAFYRDALGIALRFATEEFAFFDGGGVQIGLRRAAS</sequence>
<dbReference type="Gene3D" id="3.10.180.10">
    <property type="entry name" value="2,3-Dihydroxybiphenyl 1,2-Dioxygenase, domain 1"/>
    <property type="match status" value="1"/>
</dbReference>
<reference evidence="2" key="1">
    <citation type="submission" date="2020-07" db="EMBL/GenBank/DDBJ databases">
        <title>Huge and variable diversity of episymbiotic CPR bacteria and DPANN archaea in groundwater ecosystems.</title>
        <authorList>
            <person name="He C.Y."/>
            <person name="Keren R."/>
            <person name="Whittaker M."/>
            <person name="Farag I.F."/>
            <person name="Doudna J."/>
            <person name="Cate J.H.D."/>
            <person name="Banfield J.F."/>
        </authorList>
    </citation>
    <scope>NUCLEOTIDE SEQUENCE</scope>
    <source>
        <strain evidence="2">NC_groundwater_928_Pr1_S-0.2um_72_17</strain>
    </source>
</reference>
<dbReference type="Proteomes" id="UP000807850">
    <property type="component" value="Unassembled WGS sequence"/>
</dbReference>
<dbReference type="InterPro" id="IPR029068">
    <property type="entry name" value="Glyas_Bleomycin-R_OHBP_Dase"/>
</dbReference>
<protein>
    <submittedName>
        <fullName evidence="2">VOC family protein</fullName>
    </submittedName>
</protein>
<dbReference type="InterPro" id="IPR004360">
    <property type="entry name" value="Glyas_Fos-R_dOase_dom"/>
</dbReference>
<gene>
    <name evidence="2" type="ORF">HY076_06895</name>
</gene>
<accession>A0A9D6LC46</accession>